<dbReference type="HAMAP" id="MF_01023">
    <property type="entry name" value="HisC_aminotrans_2"/>
    <property type="match status" value="1"/>
</dbReference>
<protein>
    <recommendedName>
        <fullName evidence="6">Aromatic amino acid aminotransferase</fullName>
        <shortName evidence="6">ArAT</shortName>
        <ecNumber evidence="6">2.6.1.57</ecNumber>
    </recommendedName>
</protein>
<comment type="cofactor">
    <cofactor evidence="1 6">
        <name>pyridoxal 5'-phosphate</name>
        <dbReference type="ChEBI" id="CHEBI:597326"/>
    </cofactor>
</comment>
<evidence type="ECO:0000313" key="9">
    <source>
        <dbReference type="Proteomes" id="UP000295117"/>
    </source>
</evidence>
<keyword evidence="3 6" id="KW-0032">Aminotransferase</keyword>
<organism evidence="8 9">
    <name type="scientific">Mycobacteroides salmoniphilum</name>
    <dbReference type="NCBI Taxonomy" id="404941"/>
    <lineage>
        <taxon>Bacteria</taxon>
        <taxon>Bacillati</taxon>
        <taxon>Actinomycetota</taxon>
        <taxon>Actinomycetes</taxon>
        <taxon>Mycobacteriales</taxon>
        <taxon>Mycobacteriaceae</taxon>
        <taxon>Mycobacteroides</taxon>
    </lineage>
</organism>
<reference evidence="8 9" key="1">
    <citation type="journal article" date="2019" name="Sci. Rep.">
        <title>Extended insight into the Mycobacterium chelonae-abscessus complex through whole genome sequencing of Mycobacterium salmoniphilum outbreak and Mycobacterium salmoniphilum-like strains.</title>
        <authorList>
            <person name="Behra P.R.K."/>
            <person name="Das S."/>
            <person name="Pettersson B.M.F."/>
            <person name="Shirreff L."/>
            <person name="DuCote T."/>
            <person name="Jacobsson K.G."/>
            <person name="Ennis D.G."/>
            <person name="Kirsebom L.A."/>
        </authorList>
    </citation>
    <scope>NUCLEOTIDE SEQUENCE [LARGE SCALE GENOMIC DNA]</scope>
    <source>
        <strain evidence="8 9">DE 4585</strain>
    </source>
</reference>
<dbReference type="GO" id="GO:0008793">
    <property type="term" value="F:aromatic-amino-acid transaminase activity"/>
    <property type="evidence" value="ECO:0007669"/>
    <property type="project" value="UniProtKB-UniRule"/>
</dbReference>
<dbReference type="InterPro" id="IPR015422">
    <property type="entry name" value="PyrdxlP-dep_Trfase_small"/>
</dbReference>
<dbReference type="EC" id="2.6.1.57" evidence="6"/>
<accession>A0A4R8S679</accession>
<feature type="domain" description="Aminotransferase class I/classII large" evidence="7">
    <location>
        <begin position="70"/>
        <end position="397"/>
    </location>
</feature>
<proteinExistence type="inferred from homology"/>
<keyword evidence="4 6" id="KW-0808">Transferase</keyword>
<comment type="caution">
    <text evidence="8">The sequence shown here is derived from an EMBL/GenBank/DDBJ whole genome shotgun (WGS) entry which is preliminary data.</text>
</comment>
<evidence type="ECO:0000256" key="6">
    <source>
        <dbReference type="HAMAP-Rule" id="MF_01513"/>
    </source>
</evidence>
<sequence length="403" mass="43197">MDSEPPRAQTTGPRGRKAKPLVVIGPTCTDSLMAVSDPLRARGSSVPARLRPELTELPAYTPGRTVPGAIKLASNETVHGPLPSVRAAIVEATAQINRYPDNGYAELRSHLAKHVDMSPEHIAVGCGSVSLCQQLVQITATVGDEVLFGWRSFETYPLVVRVAGATPVQVPLTDHTYDLDAMAAAVTDATRLIFVCNPNNPTGTVVPPADLRRFVETVPAHILIAIDEAYIEYVREEFTDEPLARRGSGTDSIALVREHPNVVVLRTFSKAYGLAGLRVGYAIGDPDVIATLGKVYVPFSASSLAQAAAVASIRAAEELLARTNDVVAERTRVTSALREAGYDLPPSQANFVWLPLGERSTEFAQASAKARVIVRPFGTDGVRVTIGAPEENDAFLEFARAWG</sequence>
<comment type="catalytic activity">
    <reaction evidence="6">
        <text>an aromatic L-alpha-amino acid + 2-oxoglutarate = an aromatic oxo-acid + L-glutamate</text>
        <dbReference type="Rhea" id="RHEA:17533"/>
        <dbReference type="ChEBI" id="CHEBI:16810"/>
        <dbReference type="ChEBI" id="CHEBI:29985"/>
        <dbReference type="ChEBI" id="CHEBI:73309"/>
        <dbReference type="ChEBI" id="CHEBI:84824"/>
        <dbReference type="EC" id="2.6.1.57"/>
    </reaction>
</comment>
<comment type="function">
    <text evidence="6">Aminotransferase that catalyzes the conversion of aromatic amino acids and 2-oxoglutarate into corresponding aromatic oxo acids and L-glutamate.</text>
</comment>
<dbReference type="GO" id="GO:0030170">
    <property type="term" value="F:pyridoxal phosphate binding"/>
    <property type="evidence" value="ECO:0007669"/>
    <property type="project" value="UniProtKB-UniRule"/>
</dbReference>
<evidence type="ECO:0000256" key="3">
    <source>
        <dbReference type="ARBA" id="ARBA00022576"/>
    </source>
</evidence>
<dbReference type="PANTHER" id="PTHR43643">
    <property type="entry name" value="HISTIDINOL-PHOSPHATE AMINOTRANSFERASE 2"/>
    <property type="match status" value="1"/>
</dbReference>
<comment type="subunit">
    <text evidence="2 6">Homodimer.</text>
</comment>
<dbReference type="Pfam" id="PF00155">
    <property type="entry name" value="Aminotran_1_2"/>
    <property type="match status" value="1"/>
</dbReference>
<feature type="modified residue" description="N6-(pyridoxal phosphate)lysine" evidence="6">
    <location>
        <position position="270"/>
    </location>
</feature>
<dbReference type="Gene3D" id="3.90.1150.10">
    <property type="entry name" value="Aspartate Aminotransferase, domain 1"/>
    <property type="match status" value="1"/>
</dbReference>
<dbReference type="CDD" id="cd00609">
    <property type="entry name" value="AAT_like"/>
    <property type="match status" value="1"/>
</dbReference>
<evidence type="ECO:0000256" key="2">
    <source>
        <dbReference type="ARBA" id="ARBA00011738"/>
    </source>
</evidence>
<dbReference type="SUPFAM" id="SSF53383">
    <property type="entry name" value="PLP-dependent transferases"/>
    <property type="match status" value="1"/>
</dbReference>
<name>A0A4R8S679_9MYCO</name>
<dbReference type="InterPro" id="IPR005861">
    <property type="entry name" value="HisP_aminotrans"/>
</dbReference>
<evidence type="ECO:0000256" key="4">
    <source>
        <dbReference type="ARBA" id="ARBA00022679"/>
    </source>
</evidence>
<dbReference type="InterPro" id="IPR024892">
    <property type="entry name" value="ArAT"/>
</dbReference>
<dbReference type="NCBIfam" id="NF002878">
    <property type="entry name" value="PRK03321.1"/>
    <property type="match status" value="1"/>
</dbReference>
<dbReference type="PROSITE" id="PS00599">
    <property type="entry name" value="AA_TRANSFER_CLASS_2"/>
    <property type="match status" value="1"/>
</dbReference>
<comment type="similarity">
    <text evidence="6">Belongs to the class-II pyridoxal-phosphate-dependent aminotransferase family.</text>
</comment>
<dbReference type="AlphaFoldDB" id="A0A4R8S679"/>
<evidence type="ECO:0000313" key="8">
    <source>
        <dbReference type="EMBL" id="TDZ87186.1"/>
    </source>
</evidence>
<dbReference type="EMBL" id="PECH01000001">
    <property type="protein sequence ID" value="TDZ87186.1"/>
    <property type="molecule type" value="Genomic_DNA"/>
</dbReference>
<gene>
    <name evidence="8" type="primary">pat_1</name>
    <name evidence="6" type="synonym">pat</name>
    <name evidence="8" type="ORF">DE4585_00174</name>
</gene>
<dbReference type="PANTHER" id="PTHR43643:SF3">
    <property type="entry name" value="HISTIDINOL-PHOSPHATE AMINOTRANSFERASE"/>
    <property type="match status" value="1"/>
</dbReference>
<dbReference type="Proteomes" id="UP000295117">
    <property type="component" value="Unassembled WGS sequence"/>
</dbReference>
<evidence type="ECO:0000259" key="7">
    <source>
        <dbReference type="Pfam" id="PF00155"/>
    </source>
</evidence>
<keyword evidence="5 6" id="KW-0663">Pyridoxal phosphate</keyword>
<dbReference type="InterPro" id="IPR015424">
    <property type="entry name" value="PyrdxlP-dep_Trfase"/>
</dbReference>
<dbReference type="NCBIfam" id="TIGR01141">
    <property type="entry name" value="hisC"/>
    <property type="match status" value="1"/>
</dbReference>
<evidence type="ECO:0000256" key="5">
    <source>
        <dbReference type="ARBA" id="ARBA00022898"/>
    </source>
</evidence>
<dbReference type="HAMAP" id="MF_01513">
    <property type="entry name" value="Phe_aminotrans_2"/>
    <property type="match status" value="1"/>
</dbReference>
<dbReference type="GO" id="GO:0004400">
    <property type="term" value="F:histidinol-phosphate transaminase activity"/>
    <property type="evidence" value="ECO:0007669"/>
    <property type="project" value="InterPro"/>
</dbReference>
<dbReference type="InterPro" id="IPR015421">
    <property type="entry name" value="PyrdxlP-dep_Trfase_major"/>
</dbReference>
<evidence type="ECO:0000256" key="1">
    <source>
        <dbReference type="ARBA" id="ARBA00001933"/>
    </source>
</evidence>
<dbReference type="Gene3D" id="3.40.640.10">
    <property type="entry name" value="Type I PLP-dependent aspartate aminotransferase-like (Major domain)"/>
    <property type="match status" value="1"/>
</dbReference>
<dbReference type="InterPro" id="IPR004839">
    <property type="entry name" value="Aminotransferase_I/II_large"/>
</dbReference>
<dbReference type="GO" id="GO:0000105">
    <property type="term" value="P:L-histidine biosynthetic process"/>
    <property type="evidence" value="ECO:0007669"/>
    <property type="project" value="InterPro"/>
</dbReference>
<dbReference type="InterPro" id="IPR050106">
    <property type="entry name" value="HistidinolP_aminotransfase"/>
</dbReference>
<dbReference type="InterPro" id="IPR001917">
    <property type="entry name" value="Aminotrans_II_pyridoxalP_BS"/>
</dbReference>